<feature type="compositionally biased region" description="Basic and acidic residues" evidence="1">
    <location>
        <begin position="30"/>
        <end position="51"/>
    </location>
</feature>
<sequence>MSRGGTVRFSGRQRSKKRKDLDQNSLKRQSAKESFEIWLERKRKERLHLPKDANSSDDSDRDDDEADKDGEHSQVFNLWLKEVKQRPLGRPQTAAPDSLRPSSDSSSQKLGSLGGSVGEDDSRPDPSTYMSAYKDWQEKRDSSNTKDKLSVADIKDAKRRLEEKRQQLLAMALTYEEWLQHTEERKQLMHAILRADLQQLADIEHRNFRTHRAPRQISFTQWRHKVDRREAEMRSHTQRMRRPQPEPPTVRSSAAVPHEEWVKRKKEEARRESVAARTKSEEEEKGLATSSRRSEKEAAWEAWLQQKHRQELLQLSQPLHPQRQLGLVMRPKKTPTITQC</sequence>
<dbReference type="EMBL" id="PZQS01000012">
    <property type="protein sequence ID" value="PVD21027.1"/>
    <property type="molecule type" value="Genomic_DNA"/>
</dbReference>
<dbReference type="Proteomes" id="UP000245119">
    <property type="component" value="Linkage Group LG12"/>
</dbReference>
<protein>
    <submittedName>
        <fullName evidence="2">Uncharacterized protein</fullName>
    </submittedName>
</protein>
<reference evidence="2 3" key="1">
    <citation type="submission" date="2018-04" db="EMBL/GenBank/DDBJ databases">
        <title>The genome of golden apple snail Pomacea canaliculata provides insight into stress tolerance and invasive adaptation.</title>
        <authorList>
            <person name="Liu C."/>
            <person name="Liu B."/>
            <person name="Ren Y."/>
            <person name="Zhang Y."/>
            <person name="Wang H."/>
            <person name="Li S."/>
            <person name="Jiang F."/>
            <person name="Yin L."/>
            <person name="Zhang G."/>
            <person name="Qian W."/>
            <person name="Fan W."/>
        </authorList>
    </citation>
    <scope>NUCLEOTIDE SEQUENCE [LARGE SCALE GENOMIC DNA]</scope>
    <source>
        <strain evidence="2">SZHN2017</strain>
        <tissue evidence="2">Muscle</tissue>
    </source>
</reference>
<feature type="region of interest" description="Disordered" evidence="1">
    <location>
        <begin position="233"/>
        <end position="298"/>
    </location>
</feature>
<name>A0A2T7NIM4_POMCA</name>
<gene>
    <name evidence="2" type="ORF">C0Q70_19193</name>
</gene>
<feature type="region of interest" description="Disordered" evidence="1">
    <location>
        <begin position="1"/>
        <end position="158"/>
    </location>
</feature>
<organism evidence="2 3">
    <name type="scientific">Pomacea canaliculata</name>
    <name type="common">Golden apple snail</name>
    <dbReference type="NCBI Taxonomy" id="400727"/>
    <lineage>
        <taxon>Eukaryota</taxon>
        <taxon>Metazoa</taxon>
        <taxon>Spiralia</taxon>
        <taxon>Lophotrochozoa</taxon>
        <taxon>Mollusca</taxon>
        <taxon>Gastropoda</taxon>
        <taxon>Caenogastropoda</taxon>
        <taxon>Architaenioglossa</taxon>
        <taxon>Ampullarioidea</taxon>
        <taxon>Ampullariidae</taxon>
        <taxon>Pomacea</taxon>
    </lineage>
</organism>
<dbReference type="OrthoDB" id="10258888at2759"/>
<comment type="caution">
    <text evidence="2">The sequence shown here is derived from an EMBL/GenBank/DDBJ whole genome shotgun (WGS) entry which is preliminary data.</text>
</comment>
<accession>A0A2T7NIM4</accession>
<keyword evidence="3" id="KW-1185">Reference proteome</keyword>
<feature type="compositionally biased region" description="Basic and acidic residues" evidence="1">
    <location>
        <begin position="257"/>
        <end position="298"/>
    </location>
</feature>
<feature type="compositionally biased region" description="Low complexity" evidence="1">
    <location>
        <begin position="96"/>
        <end position="111"/>
    </location>
</feature>
<proteinExistence type="predicted"/>
<evidence type="ECO:0000256" key="1">
    <source>
        <dbReference type="SAM" id="MobiDB-lite"/>
    </source>
</evidence>
<feature type="compositionally biased region" description="Basic and acidic residues" evidence="1">
    <location>
        <begin position="135"/>
        <end position="158"/>
    </location>
</feature>
<evidence type="ECO:0000313" key="3">
    <source>
        <dbReference type="Proteomes" id="UP000245119"/>
    </source>
</evidence>
<dbReference type="AlphaFoldDB" id="A0A2T7NIM4"/>
<dbReference type="STRING" id="400727.A0A2T7NIM4"/>
<evidence type="ECO:0000313" key="2">
    <source>
        <dbReference type="EMBL" id="PVD21027.1"/>
    </source>
</evidence>
<feature type="compositionally biased region" description="Acidic residues" evidence="1">
    <location>
        <begin position="55"/>
        <end position="68"/>
    </location>
</feature>